<dbReference type="GO" id="GO:0003677">
    <property type="term" value="F:DNA binding"/>
    <property type="evidence" value="ECO:0007669"/>
    <property type="project" value="UniProtKB-KW"/>
</dbReference>
<dbReference type="Proteomes" id="UP000501179">
    <property type="component" value="Chromosome"/>
</dbReference>
<evidence type="ECO:0000256" key="1">
    <source>
        <dbReference type="ARBA" id="ARBA00023015"/>
    </source>
</evidence>
<reference evidence="5 6" key="1">
    <citation type="submission" date="2020-03" db="EMBL/GenBank/DDBJ databases">
        <title>A novel species.</title>
        <authorList>
            <person name="Gao J."/>
        </authorList>
    </citation>
    <scope>NUCLEOTIDE SEQUENCE [LARGE SCALE GENOMIC DNA]</scope>
    <source>
        <strain evidence="5 6">QMT-12</strain>
    </source>
</reference>
<dbReference type="InterPro" id="IPR011991">
    <property type="entry name" value="ArsR-like_HTH"/>
</dbReference>
<dbReference type="GO" id="GO:0003700">
    <property type="term" value="F:DNA-binding transcription factor activity"/>
    <property type="evidence" value="ECO:0007669"/>
    <property type="project" value="InterPro"/>
</dbReference>
<dbReference type="Pfam" id="PF01022">
    <property type="entry name" value="HTH_5"/>
    <property type="match status" value="1"/>
</dbReference>
<dbReference type="Gene3D" id="1.10.10.10">
    <property type="entry name" value="Winged helix-like DNA-binding domain superfamily/Winged helix DNA-binding domain"/>
    <property type="match status" value="1"/>
</dbReference>
<feature type="domain" description="HTH arsR-type" evidence="4">
    <location>
        <begin position="259"/>
        <end position="347"/>
    </location>
</feature>
<dbReference type="KEGG" id="slia:HA039_10190"/>
<dbReference type="InterPro" id="IPR036390">
    <property type="entry name" value="WH_DNA-bd_sf"/>
</dbReference>
<dbReference type="PROSITE" id="PS50987">
    <property type="entry name" value="HTH_ARSR_2"/>
    <property type="match status" value="1"/>
</dbReference>
<organism evidence="5 6">
    <name type="scientific">Streptomyces liangshanensis</name>
    <dbReference type="NCBI Taxonomy" id="2717324"/>
    <lineage>
        <taxon>Bacteria</taxon>
        <taxon>Bacillati</taxon>
        <taxon>Actinomycetota</taxon>
        <taxon>Actinomycetes</taxon>
        <taxon>Kitasatosporales</taxon>
        <taxon>Streptomycetaceae</taxon>
        <taxon>Streptomyces</taxon>
    </lineage>
</organism>
<dbReference type="SUPFAM" id="SSF46785">
    <property type="entry name" value="Winged helix' DNA-binding domain"/>
    <property type="match status" value="1"/>
</dbReference>
<keyword evidence="6" id="KW-1185">Reference proteome</keyword>
<dbReference type="InterPro" id="IPR036388">
    <property type="entry name" value="WH-like_DNA-bd_sf"/>
</dbReference>
<dbReference type="InterPro" id="IPR045981">
    <property type="entry name" value="DUF5937"/>
</dbReference>
<dbReference type="PANTHER" id="PTHR43132:SF8">
    <property type="entry name" value="HTH-TYPE TRANSCRIPTIONAL REGULATOR KMTR"/>
    <property type="match status" value="1"/>
</dbReference>
<dbReference type="RefSeq" id="WP_167026983.1">
    <property type="nucleotide sequence ID" value="NZ_CP050177.1"/>
</dbReference>
<evidence type="ECO:0000256" key="3">
    <source>
        <dbReference type="ARBA" id="ARBA00023163"/>
    </source>
</evidence>
<gene>
    <name evidence="5" type="ORF">HA039_10190</name>
</gene>
<evidence type="ECO:0000259" key="4">
    <source>
        <dbReference type="PROSITE" id="PS50987"/>
    </source>
</evidence>
<dbReference type="EMBL" id="CP050177">
    <property type="protein sequence ID" value="QIQ02638.1"/>
    <property type="molecule type" value="Genomic_DNA"/>
</dbReference>
<keyword evidence="3" id="KW-0804">Transcription</keyword>
<keyword evidence="2" id="KW-0238">DNA-binding</keyword>
<keyword evidence="1" id="KW-0805">Transcription regulation</keyword>
<dbReference type="InterPro" id="IPR001845">
    <property type="entry name" value="HTH_ArsR_DNA-bd_dom"/>
</dbReference>
<accession>A0A6G9GWJ9</accession>
<dbReference type="AlphaFoldDB" id="A0A6G9GWJ9"/>
<sequence>MPFHLHFGESDLLRSRFAVSPLWETQEAVRTLARPERHGYHLPWLRRVRGAAAGLDLGPLRLLMPDLGHNPDFLCPAPLSAVASFEEEIEAVRATPAEAARTDIALSLADSPGAAGTPAGRAMLADPAGAVRELADLLEAAWRALVEPEWPRLRALLEADVAYHSRRLADGGFERLIGELSPQLRWGGGATTGGAAGEGATGGGASLTIVGTHGDHERVLGGQGLVLMPSVFCWPRVVSGYEAPWQPALIYPARGIGGLWTEAADRTPDALARLLGRARADVLCALDEPAGTTALAHRLGLAPSSVSAHLSVLRGSGLLTSRRYGHQVLYERTPLGITLAVSQPLPD</sequence>
<evidence type="ECO:0000313" key="5">
    <source>
        <dbReference type="EMBL" id="QIQ02638.1"/>
    </source>
</evidence>
<dbReference type="InterPro" id="IPR051011">
    <property type="entry name" value="Metal_resp_trans_reg"/>
</dbReference>
<proteinExistence type="predicted"/>
<dbReference type="CDD" id="cd00090">
    <property type="entry name" value="HTH_ARSR"/>
    <property type="match status" value="1"/>
</dbReference>
<evidence type="ECO:0000256" key="2">
    <source>
        <dbReference type="ARBA" id="ARBA00023125"/>
    </source>
</evidence>
<dbReference type="PANTHER" id="PTHR43132">
    <property type="entry name" value="ARSENICAL RESISTANCE OPERON REPRESSOR ARSR-RELATED"/>
    <property type="match status" value="1"/>
</dbReference>
<dbReference type="Pfam" id="PF19361">
    <property type="entry name" value="DUF5937"/>
    <property type="match status" value="1"/>
</dbReference>
<protein>
    <submittedName>
        <fullName evidence="5">Winged helix-turn-helix transcriptional regulator</fullName>
    </submittedName>
</protein>
<evidence type="ECO:0000313" key="6">
    <source>
        <dbReference type="Proteomes" id="UP000501179"/>
    </source>
</evidence>
<dbReference type="SMART" id="SM00418">
    <property type="entry name" value="HTH_ARSR"/>
    <property type="match status" value="1"/>
</dbReference>
<name>A0A6G9GWJ9_9ACTN</name>